<dbReference type="EMBL" id="JAHWGI010000180">
    <property type="protein sequence ID" value="KAK3910595.1"/>
    <property type="molecule type" value="Genomic_DNA"/>
</dbReference>
<feature type="region of interest" description="Disordered" evidence="4">
    <location>
        <begin position="1"/>
        <end position="77"/>
    </location>
</feature>
<dbReference type="PANTHER" id="PTHR24340">
    <property type="entry name" value="HOMEOBOX PROTEIN NKX"/>
    <property type="match status" value="1"/>
</dbReference>
<feature type="DNA-binding region" description="Homeobox" evidence="2">
    <location>
        <begin position="74"/>
        <end position="118"/>
    </location>
</feature>
<dbReference type="Proteomes" id="UP001219518">
    <property type="component" value="Unassembled WGS sequence"/>
</dbReference>
<comment type="caution">
    <text evidence="6">The sequence shown here is derived from an EMBL/GenBank/DDBJ whole genome shotgun (WGS) entry which is preliminary data.</text>
</comment>
<feature type="region of interest" description="Disordered" evidence="4">
    <location>
        <begin position="123"/>
        <end position="203"/>
    </location>
</feature>
<keyword evidence="2 3" id="KW-0238">DNA-binding</keyword>
<dbReference type="GO" id="GO:0030154">
    <property type="term" value="P:cell differentiation"/>
    <property type="evidence" value="ECO:0007669"/>
    <property type="project" value="TreeGrafter"/>
</dbReference>
<keyword evidence="2 3" id="KW-0371">Homeobox</keyword>
<dbReference type="PANTHER" id="PTHR24340:SF70">
    <property type="entry name" value="NK7.1, ISOFORM A"/>
    <property type="match status" value="1"/>
</dbReference>
<organism evidence="6 7">
    <name type="scientific">Frankliniella fusca</name>
    <dbReference type="NCBI Taxonomy" id="407009"/>
    <lineage>
        <taxon>Eukaryota</taxon>
        <taxon>Metazoa</taxon>
        <taxon>Ecdysozoa</taxon>
        <taxon>Arthropoda</taxon>
        <taxon>Hexapoda</taxon>
        <taxon>Insecta</taxon>
        <taxon>Pterygota</taxon>
        <taxon>Neoptera</taxon>
        <taxon>Paraneoptera</taxon>
        <taxon>Thysanoptera</taxon>
        <taxon>Terebrantia</taxon>
        <taxon>Thripoidea</taxon>
        <taxon>Thripidae</taxon>
        <taxon>Frankliniella</taxon>
    </lineage>
</organism>
<evidence type="ECO:0000256" key="1">
    <source>
        <dbReference type="ARBA" id="ARBA00004123"/>
    </source>
</evidence>
<evidence type="ECO:0000256" key="2">
    <source>
        <dbReference type="PROSITE-ProRule" id="PRU00108"/>
    </source>
</evidence>
<comment type="subcellular location">
    <subcellularLocation>
        <location evidence="1 2 3">Nucleus</location>
    </subcellularLocation>
</comment>
<feature type="domain" description="Homeobox" evidence="5">
    <location>
        <begin position="72"/>
        <end position="117"/>
    </location>
</feature>
<dbReference type="Gene3D" id="1.10.10.60">
    <property type="entry name" value="Homeodomain-like"/>
    <property type="match status" value="1"/>
</dbReference>
<dbReference type="InterPro" id="IPR009057">
    <property type="entry name" value="Homeodomain-like_sf"/>
</dbReference>
<reference evidence="6" key="2">
    <citation type="journal article" date="2023" name="BMC Genomics">
        <title>Pest status, molecular evolution, and epigenetic factors derived from the genome assembly of Frankliniella fusca, a thysanopteran phytovirus vector.</title>
        <authorList>
            <person name="Catto M.A."/>
            <person name="Labadie P.E."/>
            <person name="Jacobson A.L."/>
            <person name="Kennedy G.G."/>
            <person name="Srinivasan R."/>
            <person name="Hunt B.G."/>
        </authorList>
    </citation>
    <scope>NUCLEOTIDE SEQUENCE</scope>
    <source>
        <strain evidence="6">PL_HMW_Pooled</strain>
    </source>
</reference>
<name>A0AAE1L8W6_9NEOP</name>
<feature type="compositionally biased region" description="Polar residues" evidence="4">
    <location>
        <begin position="160"/>
        <end position="173"/>
    </location>
</feature>
<proteinExistence type="predicted"/>
<feature type="compositionally biased region" description="Basic residues" evidence="4">
    <location>
        <begin position="133"/>
        <end position="144"/>
    </location>
</feature>
<dbReference type="PROSITE" id="PS50071">
    <property type="entry name" value="HOMEOBOX_2"/>
    <property type="match status" value="1"/>
</dbReference>
<accession>A0AAE1L8W6</accession>
<evidence type="ECO:0000256" key="4">
    <source>
        <dbReference type="SAM" id="MobiDB-lite"/>
    </source>
</evidence>
<keyword evidence="7" id="KW-1185">Reference proteome</keyword>
<dbReference type="Pfam" id="PF00046">
    <property type="entry name" value="Homeodomain"/>
    <property type="match status" value="1"/>
</dbReference>
<dbReference type="GO" id="GO:0000981">
    <property type="term" value="F:DNA-binding transcription factor activity, RNA polymerase II-specific"/>
    <property type="evidence" value="ECO:0007669"/>
    <property type="project" value="TreeGrafter"/>
</dbReference>
<protein>
    <submittedName>
        <fullName evidence="6">Homeobox protein ceh-9</fullName>
    </submittedName>
</protein>
<evidence type="ECO:0000313" key="6">
    <source>
        <dbReference type="EMBL" id="KAK3910595.1"/>
    </source>
</evidence>
<dbReference type="InterPro" id="IPR050394">
    <property type="entry name" value="Homeobox_NK-like"/>
</dbReference>
<dbReference type="GO" id="GO:0000978">
    <property type="term" value="F:RNA polymerase II cis-regulatory region sequence-specific DNA binding"/>
    <property type="evidence" value="ECO:0007669"/>
    <property type="project" value="TreeGrafter"/>
</dbReference>
<dbReference type="SMART" id="SM00389">
    <property type="entry name" value="HOX"/>
    <property type="match status" value="1"/>
</dbReference>
<dbReference type="SUPFAM" id="SSF46689">
    <property type="entry name" value="Homeodomain-like"/>
    <property type="match status" value="1"/>
</dbReference>
<evidence type="ECO:0000259" key="5">
    <source>
        <dbReference type="PROSITE" id="PS50071"/>
    </source>
</evidence>
<dbReference type="AlphaFoldDB" id="A0AAE1L8W6"/>
<sequence length="456" mass="50411">MTSPQAKPIKKENQAPFLVNANDQTFEALRKSHGNSTTPTSSTKRRRGGAVSDGAGSGESSHSDSVPDAGDRKRKKARTTFTGRQIFELEKQFELKKYLSSSERAEMARLLGVTDTQYIELERHRDSSMSTGSHKRSANKKQVKERKLASQRVSPWRSGLFSNQGCPQSTSARVNHPADEQPLRCEGPPLEGQGRARPSPQRTSGLLPALEASQNFMGSARLKGGSDVETRLYIVLVDRSGGRMLVVDCVGRPGDVPLARLCARAERMDRECSGSFCTPAVVLVPLRYGFWFRSDHRTIPYRDSGKSDCQLRLADGTLEYGNGSPSMVYHSKEGVRKGHITTVCGHGPSSVTPNQQNKLVVTTPRRLKTNFALPMKGWRENKIFAAGNLPSGIRTSDHTVRHCALYQLSLDVSMTVLRDGFESYLSYPAASSQEDRANTTEVIPELRTPFRKEVLQ</sequence>
<evidence type="ECO:0000313" key="7">
    <source>
        <dbReference type="Proteomes" id="UP001219518"/>
    </source>
</evidence>
<dbReference type="CDD" id="cd00086">
    <property type="entry name" value="homeodomain"/>
    <property type="match status" value="1"/>
</dbReference>
<reference evidence="6" key="1">
    <citation type="submission" date="2021-07" db="EMBL/GenBank/DDBJ databases">
        <authorList>
            <person name="Catto M.A."/>
            <person name="Jacobson A."/>
            <person name="Kennedy G."/>
            <person name="Labadie P."/>
            <person name="Hunt B.G."/>
            <person name="Srinivasan R."/>
        </authorList>
    </citation>
    <scope>NUCLEOTIDE SEQUENCE</scope>
    <source>
        <strain evidence="6">PL_HMW_Pooled</strain>
        <tissue evidence="6">Head</tissue>
    </source>
</reference>
<evidence type="ECO:0000256" key="3">
    <source>
        <dbReference type="RuleBase" id="RU000682"/>
    </source>
</evidence>
<dbReference type="InterPro" id="IPR001356">
    <property type="entry name" value="HD"/>
</dbReference>
<dbReference type="GO" id="GO:0005634">
    <property type="term" value="C:nucleus"/>
    <property type="evidence" value="ECO:0007669"/>
    <property type="project" value="UniProtKB-SubCell"/>
</dbReference>
<gene>
    <name evidence="6" type="ORF">KUF71_020409</name>
</gene>
<keyword evidence="2 3" id="KW-0539">Nucleus</keyword>